<gene>
    <name evidence="1" type="ORF">M9458_040820</name>
</gene>
<dbReference type="EMBL" id="JAMKFB020000020">
    <property type="protein sequence ID" value="KAL0165067.1"/>
    <property type="molecule type" value="Genomic_DNA"/>
</dbReference>
<comment type="caution">
    <text evidence="1">The sequence shown here is derived from an EMBL/GenBank/DDBJ whole genome shotgun (WGS) entry which is preliminary data.</text>
</comment>
<dbReference type="Proteomes" id="UP001529510">
    <property type="component" value="Unassembled WGS sequence"/>
</dbReference>
<protein>
    <submittedName>
        <fullName evidence="1">Uncharacterized protein</fullName>
    </submittedName>
</protein>
<dbReference type="AlphaFoldDB" id="A0ABD0NTK5"/>
<reference evidence="1 2" key="1">
    <citation type="submission" date="2024-05" db="EMBL/GenBank/DDBJ databases">
        <title>Genome sequencing and assembly of Indian major carp, Cirrhinus mrigala (Hamilton, 1822).</title>
        <authorList>
            <person name="Mohindra V."/>
            <person name="Chowdhury L.M."/>
            <person name="Lal K."/>
            <person name="Jena J.K."/>
        </authorList>
    </citation>
    <scope>NUCLEOTIDE SEQUENCE [LARGE SCALE GENOMIC DNA]</scope>
    <source>
        <strain evidence="1">CM1030</strain>
        <tissue evidence="1">Blood</tissue>
    </source>
</reference>
<sequence>MFYFPVFQALLENVVVKSEGFSVDHLERVYSVLSQCIYQHRRDYDKTHLIEV</sequence>
<feature type="non-terminal residue" evidence="1">
    <location>
        <position position="52"/>
    </location>
</feature>
<evidence type="ECO:0000313" key="2">
    <source>
        <dbReference type="Proteomes" id="UP001529510"/>
    </source>
</evidence>
<keyword evidence="2" id="KW-1185">Reference proteome</keyword>
<evidence type="ECO:0000313" key="1">
    <source>
        <dbReference type="EMBL" id="KAL0165067.1"/>
    </source>
</evidence>
<accession>A0ABD0NTK5</accession>
<organism evidence="1 2">
    <name type="scientific">Cirrhinus mrigala</name>
    <name type="common">Mrigala</name>
    <dbReference type="NCBI Taxonomy" id="683832"/>
    <lineage>
        <taxon>Eukaryota</taxon>
        <taxon>Metazoa</taxon>
        <taxon>Chordata</taxon>
        <taxon>Craniata</taxon>
        <taxon>Vertebrata</taxon>
        <taxon>Euteleostomi</taxon>
        <taxon>Actinopterygii</taxon>
        <taxon>Neopterygii</taxon>
        <taxon>Teleostei</taxon>
        <taxon>Ostariophysi</taxon>
        <taxon>Cypriniformes</taxon>
        <taxon>Cyprinidae</taxon>
        <taxon>Labeoninae</taxon>
        <taxon>Labeonini</taxon>
        <taxon>Cirrhinus</taxon>
    </lineage>
</organism>
<name>A0ABD0NTK5_CIRMR</name>
<proteinExistence type="predicted"/>